<gene>
    <name evidence="3" type="ORF">FD16_GL002146</name>
</gene>
<dbReference type="GO" id="GO:0008206">
    <property type="term" value="P:bile acid metabolic process"/>
    <property type="evidence" value="ECO:0007669"/>
    <property type="project" value="UniProtKB-ARBA"/>
</dbReference>
<dbReference type="GO" id="GO:0016491">
    <property type="term" value="F:oxidoreductase activity"/>
    <property type="evidence" value="ECO:0007669"/>
    <property type="project" value="UniProtKB-KW"/>
</dbReference>
<dbReference type="PANTHER" id="PTHR24321">
    <property type="entry name" value="DEHYDROGENASES, SHORT CHAIN"/>
    <property type="match status" value="1"/>
</dbReference>
<keyword evidence="2" id="KW-0560">Oxidoreductase</keyword>
<dbReference type="Pfam" id="PF13561">
    <property type="entry name" value="adh_short_C2"/>
    <property type="match status" value="1"/>
</dbReference>
<dbReference type="SUPFAM" id="SSF51735">
    <property type="entry name" value="NAD(P)-binding Rossmann-fold domains"/>
    <property type="match status" value="1"/>
</dbReference>
<dbReference type="InterPro" id="IPR002347">
    <property type="entry name" value="SDR_fam"/>
</dbReference>
<dbReference type="InterPro" id="IPR020904">
    <property type="entry name" value="Sc_DH/Rdtase_CS"/>
</dbReference>
<proteinExistence type="inferred from homology"/>
<evidence type="ECO:0000313" key="3">
    <source>
        <dbReference type="EMBL" id="KRM12632.1"/>
    </source>
</evidence>
<dbReference type="PRINTS" id="PR00080">
    <property type="entry name" value="SDRFAMILY"/>
</dbReference>
<dbReference type="STRING" id="1423807.FD16_GL002146"/>
<keyword evidence="4" id="KW-1185">Reference proteome</keyword>
<evidence type="ECO:0000256" key="2">
    <source>
        <dbReference type="ARBA" id="ARBA00023002"/>
    </source>
</evidence>
<name>A0A0R1W4A4_9LACO</name>
<accession>A0A0R1W4A4</accession>
<dbReference type="PATRIC" id="fig|1423807.3.peg.2203"/>
<dbReference type="AlphaFoldDB" id="A0A0R1W4A4"/>
<dbReference type="PRINTS" id="PR00081">
    <property type="entry name" value="GDHRDH"/>
</dbReference>
<dbReference type="OrthoDB" id="9805904at2"/>
<protein>
    <submittedName>
        <fullName evidence="3">Glucose 1-dehydrogenase</fullName>
    </submittedName>
</protein>
<dbReference type="Proteomes" id="UP000051820">
    <property type="component" value="Unassembled WGS sequence"/>
</dbReference>
<comment type="caution">
    <text evidence="3">The sequence shown here is derived from an EMBL/GenBank/DDBJ whole genome shotgun (WGS) entry which is preliminary data.</text>
</comment>
<dbReference type="FunFam" id="3.40.50.720:FF:000084">
    <property type="entry name" value="Short-chain dehydrogenase reductase"/>
    <property type="match status" value="1"/>
</dbReference>
<comment type="similarity">
    <text evidence="1">Belongs to the short-chain dehydrogenases/reductases (SDR) family.</text>
</comment>
<dbReference type="Gene3D" id="3.40.50.720">
    <property type="entry name" value="NAD(P)-binding Rossmann-like Domain"/>
    <property type="match status" value="1"/>
</dbReference>
<reference evidence="3 4" key="1">
    <citation type="journal article" date="2015" name="Genome Announc.">
        <title>Expanding the biotechnology potential of lactobacilli through comparative genomics of 213 strains and associated genera.</title>
        <authorList>
            <person name="Sun Z."/>
            <person name="Harris H.M."/>
            <person name="McCann A."/>
            <person name="Guo C."/>
            <person name="Argimon S."/>
            <person name="Zhang W."/>
            <person name="Yang X."/>
            <person name="Jeffery I.B."/>
            <person name="Cooney J.C."/>
            <person name="Kagawa T.F."/>
            <person name="Liu W."/>
            <person name="Song Y."/>
            <person name="Salvetti E."/>
            <person name="Wrobel A."/>
            <person name="Rasinkangas P."/>
            <person name="Parkhill J."/>
            <person name="Rea M.C."/>
            <person name="O'Sullivan O."/>
            <person name="Ritari J."/>
            <person name="Douillard F.P."/>
            <person name="Paul Ross R."/>
            <person name="Yang R."/>
            <person name="Briner A.E."/>
            <person name="Felis G.E."/>
            <person name="de Vos W.M."/>
            <person name="Barrangou R."/>
            <person name="Klaenhammer T.R."/>
            <person name="Caufield P.W."/>
            <person name="Cui Y."/>
            <person name="Zhang H."/>
            <person name="O'Toole P.W."/>
        </authorList>
    </citation>
    <scope>NUCLEOTIDE SEQUENCE [LARGE SCALE GENOMIC DNA]</scope>
    <source>
        <strain evidence="3 4">DSM 5007</strain>
    </source>
</reference>
<dbReference type="InterPro" id="IPR036291">
    <property type="entry name" value="NAD(P)-bd_dom_sf"/>
</dbReference>
<dbReference type="EMBL" id="AZGF01000006">
    <property type="protein sequence ID" value="KRM12632.1"/>
    <property type="molecule type" value="Genomic_DNA"/>
</dbReference>
<dbReference type="PANTHER" id="PTHR24321:SF8">
    <property type="entry name" value="ESTRADIOL 17-BETA-DEHYDROGENASE 8-RELATED"/>
    <property type="match status" value="1"/>
</dbReference>
<dbReference type="PROSITE" id="PS00061">
    <property type="entry name" value="ADH_SHORT"/>
    <property type="match status" value="1"/>
</dbReference>
<evidence type="ECO:0000313" key="4">
    <source>
        <dbReference type="Proteomes" id="UP000051820"/>
    </source>
</evidence>
<evidence type="ECO:0000256" key="1">
    <source>
        <dbReference type="ARBA" id="ARBA00006484"/>
    </source>
</evidence>
<dbReference type="eggNOG" id="COG1028">
    <property type="taxonomic scope" value="Bacteria"/>
</dbReference>
<organism evidence="3 4">
    <name type="scientific">Paucilactobacillus suebicus DSM 5007 = KCTC 3549</name>
    <dbReference type="NCBI Taxonomy" id="1423807"/>
    <lineage>
        <taxon>Bacteria</taxon>
        <taxon>Bacillati</taxon>
        <taxon>Bacillota</taxon>
        <taxon>Bacilli</taxon>
        <taxon>Lactobacillales</taxon>
        <taxon>Lactobacillaceae</taxon>
        <taxon>Paucilactobacillus</taxon>
    </lineage>
</organism>
<dbReference type="RefSeq" id="WP_010621004.1">
    <property type="nucleotide sequence ID" value="NZ_AZGF01000006.1"/>
</dbReference>
<sequence>MTKQLEGKVALISGSTTGIGLGIAQCFVAQGAKVIITGHSLHDETQTFLAQNHDVAEFKELEVTDEDNWASVTKDVVASYGHLDVLVNNAGVFPNPVSIDEETLEDWNRVMGINLTGTFLGIKHGMKAMKRGNGGSIINISSVEGIVGEPNAAAYNASKGGSRLLTKSAALDATTNGDNIRVNSVHPGFVKTNMIPDEVDQAMSKLTPQGHTGKPEDIGNICVYLASDASAFATGAEFVVDGGFSAR</sequence>